<evidence type="ECO:0000256" key="4">
    <source>
        <dbReference type="ARBA" id="ARBA00022692"/>
    </source>
</evidence>
<evidence type="ECO:0000256" key="6">
    <source>
        <dbReference type="ARBA" id="ARBA00023136"/>
    </source>
</evidence>
<dbReference type="SUPFAM" id="SSF161098">
    <property type="entry name" value="MetI-like"/>
    <property type="match status" value="1"/>
</dbReference>
<dbReference type="AlphaFoldDB" id="A0A0L6U3V5"/>
<feature type="transmembrane region" description="Helical" evidence="7">
    <location>
        <begin position="64"/>
        <end position="92"/>
    </location>
</feature>
<keyword evidence="2 7" id="KW-0813">Transport</keyword>
<evidence type="ECO:0000256" key="7">
    <source>
        <dbReference type="RuleBase" id="RU363032"/>
    </source>
</evidence>
<feature type="transmembrane region" description="Helical" evidence="7">
    <location>
        <begin position="223"/>
        <end position="244"/>
    </location>
</feature>
<keyword evidence="4 7" id="KW-0812">Transmembrane</keyword>
<sequence length="266" mass="29529">MKISTALENNQNKWPKKIITKVGITLFWVLLWALAARWVNSPLVLPSPLKTLEGVFTLAGDFEFFVSIAATLLRVFGGVFISVLLGLVLGLAGGLNELFYEIMNPFVTTIKSLPVVSVIILINLWIASGLVPLVVTFLICFPVTWTNVVQGVRSTDNRLLEMAKVYNVTMTQKIRDIYIPSVKPFAVSAIMNAIGLGWKVTVTAEVLANALPSMGMNLYYSKIYLETDLLFSWTLIIVVCSFIIEKATLHFIKRTKRGGTDQCQLP</sequence>
<dbReference type="Proteomes" id="UP000036873">
    <property type="component" value="Unassembled WGS sequence"/>
</dbReference>
<evidence type="ECO:0000256" key="5">
    <source>
        <dbReference type="ARBA" id="ARBA00022989"/>
    </source>
</evidence>
<evidence type="ECO:0000259" key="8">
    <source>
        <dbReference type="PROSITE" id="PS50928"/>
    </source>
</evidence>
<accession>A0A0L6U3V5</accession>
<dbReference type="STRING" id="52689.AKG39_05930"/>
<keyword evidence="10" id="KW-1185">Reference proteome</keyword>
<evidence type="ECO:0000256" key="3">
    <source>
        <dbReference type="ARBA" id="ARBA00022475"/>
    </source>
</evidence>
<evidence type="ECO:0000313" key="9">
    <source>
        <dbReference type="EMBL" id="KNZ42465.1"/>
    </source>
</evidence>
<evidence type="ECO:0000256" key="1">
    <source>
        <dbReference type="ARBA" id="ARBA00004651"/>
    </source>
</evidence>
<comment type="similarity">
    <text evidence="7">Belongs to the binding-protein-dependent transport system permease family.</text>
</comment>
<organism evidence="9 10">
    <name type="scientific">Acetobacterium bakii</name>
    <dbReference type="NCBI Taxonomy" id="52689"/>
    <lineage>
        <taxon>Bacteria</taxon>
        <taxon>Bacillati</taxon>
        <taxon>Bacillota</taxon>
        <taxon>Clostridia</taxon>
        <taxon>Eubacteriales</taxon>
        <taxon>Eubacteriaceae</taxon>
        <taxon>Acetobacterium</taxon>
    </lineage>
</organism>
<protein>
    <submittedName>
        <fullName evidence="9">ABC transporter permease</fullName>
    </submittedName>
</protein>
<keyword evidence="6 7" id="KW-0472">Membrane</keyword>
<keyword evidence="5 7" id="KW-1133">Transmembrane helix</keyword>
<dbReference type="Gene3D" id="1.10.3720.10">
    <property type="entry name" value="MetI-like"/>
    <property type="match status" value="1"/>
</dbReference>
<proteinExistence type="inferred from homology"/>
<reference evidence="10" key="1">
    <citation type="submission" date="2015-07" db="EMBL/GenBank/DDBJ databases">
        <title>Draft genome sequence of Acetobacterium bakii DSM 8293, a potential psychrophilic chemical producer through syngas fermentation.</title>
        <authorList>
            <person name="Song Y."/>
            <person name="Hwang S."/>
            <person name="Cho B.-K."/>
        </authorList>
    </citation>
    <scope>NUCLEOTIDE SEQUENCE [LARGE SCALE GENOMIC DNA]</scope>
    <source>
        <strain evidence="10">DSM 8239</strain>
    </source>
</reference>
<dbReference type="OrthoDB" id="308958at2"/>
<evidence type="ECO:0000256" key="2">
    <source>
        <dbReference type="ARBA" id="ARBA00022448"/>
    </source>
</evidence>
<dbReference type="PROSITE" id="PS50928">
    <property type="entry name" value="ABC_TM1"/>
    <property type="match status" value="1"/>
</dbReference>
<feature type="transmembrane region" description="Helical" evidence="7">
    <location>
        <begin position="113"/>
        <end position="139"/>
    </location>
</feature>
<comment type="subcellular location">
    <subcellularLocation>
        <location evidence="1 7">Cell membrane</location>
        <topology evidence="1 7">Multi-pass membrane protein</topology>
    </subcellularLocation>
</comment>
<comment type="caution">
    <text evidence="9">The sequence shown here is derived from an EMBL/GenBank/DDBJ whole genome shotgun (WGS) entry which is preliminary data.</text>
</comment>
<dbReference type="InterPro" id="IPR000515">
    <property type="entry name" value="MetI-like"/>
</dbReference>
<evidence type="ECO:0000313" key="10">
    <source>
        <dbReference type="Proteomes" id="UP000036873"/>
    </source>
</evidence>
<keyword evidence="3" id="KW-1003">Cell membrane</keyword>
<gene>
    <name evidence="9" type="ORF">AKG39_05930</name>
</gene>
<name>A0A0L6U3V5_9FIRM</name>
<feature type="transmembrane region" description="Helical" evidence="7">
    <location>
        <begin position="18"/>
        <end position="39"/>
    </location>
</feature>
<feature type="domain" description="ABC transmembrane type-1" evidence="8">
    <location>
        <begin position="68"/>
        <end position="248"/>
    </location>
</feature>
<dbReference type="GO" id="GO:0055085">
    <property type="term" value="P:transmembrane transport"/>
    <property type="evidence" value="ECO:0007669"/>
    <property type="project" value="InterPro"/>
</dbReference>
<dbReference type="CDD" id="cd06261">
    <property type="entry name" value="TM_PBP2"/>
    <property type="match status" value="1"/>
</dbReference>
<dbReference type="Pfam" id="PF00528">
    <property type="entry name" value="BPD_transp_1"/>
    <property type="match status" value="1"/>
</dbReference>
<dbReference type="PANTHER" id="PTHR30151">
    <property type="entry name" value="ALKANE SULFONATE ABC TRANSPORTER-RELATED, MEMBRANE SUBUNIT"/>
    <property type="match status" value="1"/>
</dbReference>
<dbReference type="PANTHER" id="PTHR30151:SF0">
    <property type="entry name" value="ABC TRANSPORTER PERMEASE PROTEIN MJ0413-RELATED"/>
    <property type="match status" value="1"/>
</dbReference>
<dbReference type="RefSeq" id="WP_050739457.1">
    <property type="nucleotide sequence ID" value="NZ_LGYO01000012.1"/>
</dbReference>
<dbReference type="EMBL" id="LGYO01000012">
    <property type="protein sequence ID" value="KNZ42465.1"/>
    <property type="molecule type" value="Genomic_DNA"/>
</dbReference>
<dbReference type="GO" id="GO:0005886">
    <property type="term" value="C:plasma membrane"/>
    <property type="evidence" value="ECO:0007669"/>
    <property type="project" value="UniProtKB-SubCell"/>
</dbReference>
<dbReference type="InterPro" id="IPR035906">
    <property type="entry name" value="MetI-like_sf"/>
</dbReference>